<keyword evidence="10" id="KW-1185">Reference proteome</keyword>
<dbReference type="InterPro" id="IPR000675">
    <property type="entry name" value="Cutinase/axe"/>
</dbReference>
<dbReference type="EC" id="3.1.1.-" evidence="8"/>
<evidence type="ECO:0000256" key="2">
    <source>
        <dbReference type="ARBA" id="ARBA00007534"/>
    </source>
</evidence>
<evidence type="ECO:0000256" key="5">
    <source>
        <dbReference type="ARBA" id="ARBA00022729"/>
    </source>
</evidence>
<keyword evidence="4 8" id="KW-0964">Secreted</keyword>
<dbReference type="Pfam" id="PF01083">
    <property type="entry name" value="Cutinase"/>
    <property type="match status" value="1"/>
</dbReference>
<dbReference type="PANTHER" id="PTHR33630">
    <property type="entry name" value="CUTINASE RV1984C-RELATED-RELATED"/>
    <property type="match status" value="1"/>
</dbReference>
<sequence>MCQHAQMTIRDIARVLGAAGVLPWTLVGAPSLTASAHADQCPDTEVVFARGTGEPPGVGGVGQAFVDSLESQLAGRSLQVYAVNYPATADYVNSALAGASDAGAHIQNIVAECPKTSVVLGGYSQGAGVMDLVSNQMPAQLANHVAAVALFGNPSSSYAKSLTDGRIPAVNAVYRPKTIDLCLPDDIICADGGNMVPHLLYVQNGMPDQAAAFVASRLQQPSA</sequence>
<evidence type="ECO:0000313" key="10">
    <source>
        <dbReference type="Proteomes" id="UP000595446"/>
    </source>
</evidence>
<accession>A0A7R7GQ20</accession>
<dbReference type="SMART" id="SM01110">
    <property type="entry name" value="Cutinase"/>
    <property type="match status" value="1"/>
</dbReference>
<evidence type="ECO:0000313" key="9">
    <source>
        <dbReference type="EMBL" id="BCO33822.1"/>
    </source>
</evidence>
<organism evidence="9 10">
    <name type="scientific">Mycobacterium heckeshornense</name>
    <dbReference type="NCBI Taxonomy" id="110505"/>
    <lineage>
        <taxon>Bacteria</taxon>
        <taxon>Bacillati</taxon>
        <taxon>Actinomycetota</taxon>
        <taxon>Actinomycetes</taxon>
        <taxon>Mycobacteriales</taxon>
        <taxon>Mycobacteriaceae</taxon>
        <taxon>Mycobacterium</taxon>
    </lineage>
</organism>
<evidence type="ECO:0000256" key="6">
    <source>
        <dbReference type="ARBA" id="ARBA00022801"/>
    </source>
</evidence>
<keyword evidence="3 8" id="KW-0719">Serine esterase</keyword>
<dbReference type="Proteomes" id="UP000595446">
    <property type="component" value="Chromosome"/>
</dbReference>
<dbReference type="InterPro" id="IPR029058">
    <property type="entry name" value="AB_hydrolase_fold"/>
</dbReference>
<dbReference type="PROSITE" id="PS00155">
    <property type="entry name" value="CUTINASE_1"/>
    <property type="match status" value="1"/>
</dbReference>
<reference evidence="9 10" key="1">
    <citation type="submission" date="2020-12" db="EMBL/GenBank/DDBJ databases">
        <title>Complete genome sequence of Mycobacterium heckeshornense JCM 15655T, closely related to a pathogenic non-tuberculous mycobacterial species Mycobacterium xenopi.</title>
        <authorList>
            <person name="Yoshida M."/>
            <person name="Fukano H."/>
            <person name="Asakura T."/>
            <person name="Suzuki M."/>
            <person name="Hoshino Y."/>
        </authorList>
    </citation>
    <scope>NUCLEOTIDE SEQUENCE [LARGE SCALE GENOMIC DNA]</scope>
    <source>
        <strain evidence="9 10">JCM 15655</strain>
    </source>
</reference>
<keyword evidence="6 8" id="KW-0378">Hydrolase</keyword>
<evidence type="ECO:0000256" key="4">
    <source>
        <dbReference type="ARBA" id="ARBA00022525"/>
    </source>
</evidence>
<dbReference type="Gene3D" id="3.40.50.1820">
    <property type="entry name" value="alpha/beta hydrolase"/>
    <property type="match status" value="1"/>
</dbReference>
<evidence type="ECO:0000256" key="1">
    <source>
        <dbReference type="ARBA" id="ARBA00004613"/>
    </source>
</evidence>
<name>A0A7R7GQ20_9MYCO</name>
<keyword evidence="7" id="KW-1015">Disulfide bond</keyword>
<protein>
    <recommendedName>
        <fullName evidence="8">Cutinase</fullName>
        <ecNumber evidence="8">3.1.1.-</ecNumber>
    </recommendedName>
</protein>
<evidence type="ECO:0000256" key="8">
    <source>
        <dbReference type="RuleBase" id="RU361263"/>
    </source>
</evidence>
<dbReference type="PANTHER" id="PTHR33630:SF9">
    <property type="entry name" value="CUTINASE 4"/>
    <property type="match status" value="1"/>
</dbReference>
<evidence type="ECO:0000256" key="3">
    <source>
        <dbReference type="ARBA" id="ARBA00022487"/>
    </source>
</evidence>
<comment type="similarity">
    <text evidence="2 8">Belongs to the cutinase family.</text>
</comment>
<comment type="subcellular location">
    <subcellularLocation>
        <location evidence="1 8">Secreted</location>
    </subcellularLocation>
</comment>
<dbReference type="EMBL" id="AP024237">
    <property type="protein sequence ID" value="BCO33822.1"/>
    <property type="molecule type" value="Genomic_DNA"/>
</dbReference>
<evidence type="ECO:0000256" key="7">
    <source>
        <dbReference type="ARBA" id="ARBA00023157"/>
    </source>
</evidence>
<comment type="function">
    <text evidence="8">Catalyzes the hydrolysis of complex carboxylic polyesters found in the cell wall of plants. Degrades cutin, a macromolecule that forms the structure of the plant cuticle.</text>
</comment>
<proteinExistence type="inferred from homology"/>
<dbReference type="GO" id="GO:0052689">
    <property type="term" value="F:carboxylic ester hydrolase activity"/>
    <property type="evidence" value="ECO:0007669"/>
    <property type="project" value="UniProtKB-KW"/>
</dbReference>
<keyword evidence="5" id="KW-0732">Signal</keyword>
<dbReference type="GO" id="GO:0005576">
    <property type="term" value="C:extracellular region"/>
    <property type="evidence" value="ECO:0007669"/>
    <property type="project" value="UniProtKB-SubCell"/>
</dbReference>
<gene>
    <name evidence="9" type="ORF">MHEC_02550</name>
</gene>
<dbReference type="InterPro" id="IPR043580">
    <property type="entry name" value="CUTINASE_1"/>
</dbReference>
<dbReference type="SUPFAM" id="SSF53474">
    <property type="entry name" value="alpha/beta-Hydrolases"/>
    <property type="match status" value="1"/>
</dbReference>
<dbReference type="AlphaFoldDB" id="A0A7R7GQ20"/>